<evidence type="ECO:0000256" key="4">
    <source>
        <dbReference type="ARBA" id="ARBA00022982"/>
    </source>
</evidence>
<evidence type="ECO:0000256" key="3">
    <source>
        <dbReference type="ARBA" id="ARBA00022723"/>
    </source>
</evidence>
<dbReference type="EMBL" id="JAATJC010000001">
    <property type="protein sequence ID" value="NJC06754.1"/>
    <property type="molecule type" value="Genomic_DNA"/>
</dbReference>
<dbReference type="PRINTS" id="PR00608">
    <property type="entry name" value="CYTCHROMECII"/>
</dbReference>
<protein>
    <submittedName>
        <fullName evidence="9">Cytochrome c556</fullName>
    </submittedName>
</protein>
<keyword evidence="5 6" id="KW-0408">Iron</keyword>
<keyword evidence="2 7" id="KW-0349">Heme</keyword>
<dbReference type="InterPro" id="IPR015984">
    <property type="entry name" value="Cyt_c_prime_subgr"/>
</dbReference>
<dbReference type="GO" id="GO:0042597">
    <property type="term" value="C:periplasmic space"/>
    <property type="evidence" value="ECO:0007669"/>
    <property type="project" value="InterPro"/>
</dbReference>
<keyword evidence="10" id="KW-1185">Reference proteome</keyword>
<keyword evidence="8" id="KW-0732">Signal</keyword>
<gene>
    <name evidence="9" type="ORF">GGQ97_002547</name>
</gene>
<dbReference type="GO" id="GO:0009055">
    <property type="term" value="F:electron transfer activity"/>
    <property type="evidence" value="ECO:0007669"/>
    <property type="project" value="InterPro"/>
</dbReference>
<dbReference type="Proteomes" id="UP000558192">
    <property type="component" value="Unassembled WGS sequence"/>
</dbReference>
<feature type="binding site" description="covalent" evidence="7">
    <location>
        <position position="143"/>
    </location>
    <ligand>
        <name>heme c</name>
        <dbReference type="ChEBI" id="CHEBI:61717"/>
    </ligand>
</feature>
<dbReference type="GO" id="GO:0005506">
    <property type="term" value="F:iron ion binding"/>
    <property type="evidence" value="ECO:0007669"/>
    <property type="project" value="InterPro"/>
</dbReference>
<dbReference type="PROSITE" id="PS51009">
    <property type="entry name" value="CYTCII"/>
    <property type="match status" value="1"/>
</dbReference>
<comment type="PTM">
    <text evidence="7">Binds 1 heme group per subunit.</text>
</comment>
<proteinExistence type="predicted"/>
<keyword evidence="1" id="KW-0813">Transport</keyword>
<dbReference type="GO" id="GO:0020037">
    <property type="term" value="F:heme binding"/>
    <property type="evidence" value="ECO:0007669"/>
    <property type="project" value="InterPro"/>
</dbReference>
<dbReference type="GO" id="GO:0022900">
    <property type="term" value="P:electron transport chain"/>
    <property type="evidence" value="ECO:0007669"/>
    <property type="project" value="InterPro"/>
</dbReference>
<feature type="chain" id="PRO_5031084353" evidence="8">
    <location>
        <begin position="21"/>
        <end position="151"/>
    </location>
</feature>
<feature type="binding site" description="axial binding residue" evidence="6">
    <location>
        <position position="144"/>
    </location>
    <ligand>
        <name>heme c</name>
        <dbReference type="ChEBI" id="CHEBI:61717"/>
    </ligand>
    <ligandPart>
        <name>Fe</name>
        <dbReference type="ChEBI" id="CHEBI:18248"/>
    </ligandPart>
</feature>
<keyword evidence="4" id="KW-0249">Electron transport</keyword>
<dbReference type="Pfam" id="PF01322">
    <property type="entry name" value="Cytochrom_C_2"/>
    <property type="match status" value="1"/>
</dbReference>
<dbReference type="InterPro" id="IPR010980">
    <property type="entry name" value="Cyt_c/b562"/>
</dbReference>
<sequence>MRILILSSVAAAVLGTAAIAAPLSREAGVRMIAQRHAGYEQLGKAMRAAKQSIGKGDVAATRASANQIAALAARAPNWFPVGSGPEAGKTHAKALVWQQRADFDAKMKNLGSAARLFQSAAASGDLAAIKAAHGKLGQTCGACHDQYREEH</sequence>
<evidence type="ECO:0000313" key="10">
    <source>
        <dbReference type="Proteomes" id="UP000558192"/>
    </source>
</evidence>
<evidence type="ECO:0000256" key="7">
    <source>
        <dbReference type="PIRSR" id="PIRSR000027-2"/>
    </source>
</evidence>
<dbReference type="AlphaFoldDB" id="A0A7X5Y7V8"/>
<dbReference type="PIRSF" id="PIRSF000027">
    <property type="entry name" value="Cytc_c_prime"/>
    <property type="match status" value="1"/>
</dbReference>
<reference evidence="9 10" key="1">
    <citation type="submission" date="2020-03" db="EMBL/GenBank/DDBJ databases">
        <title>Genomic Encyclopedia of Type Strains, Phase IV (KMG-IV): sequencing the most valuable type-strain genomes for metagenomic binning, comparative biology and taxonomic classification.</title>
        <authorList>
            <person name="Goeker M."/>
        </authorList>
    </citation>
    <scope>NUCLEOTIDE SEQUENCE [LARGE SCALE GENOMIC DNA]</scope>
    <source>
        <strain evidence="9 10">DSM 16846</strain>
    </source>
</reference>
<evidence type="ECO:0000256" key="6">
    <source>
        <dbReference type="PIRSR" id="PIRSR000027-1"/>
    </source>
</evidence>
<evidence type="ECO:0000256" key="5">
    <source>
        <dbReference type="ARBA" id="ARBA00023004"/>
    </source>
</evidence>
<evidence type="ECO:0000256" key="2">
    <source>
        <dbReference type="ARBA" id="ARBA00022617"/>
    </source>
</evidence>
<feature type="signal peptide" evidence="8">
    <location>
        <begin position="1"/>
        <end position="20"/>
    </location>
</feature>
<evidence type="ECO:0000313" key="9">
    <source>
        <dbReference type="EMBL" id="NJC06754.1"/>
    </source>
</evidence>
<dbReference type="InterPro" id="IPR002321">
    <property type="entry name" value="Cyt_c_II"/>
</dbReference>
<dbReference type="Gene3D" id="1.20.120.10">
    <property type="entry name" value="Cytochrome c/b562"/>
    <property type="match status" value="1"/>
</dbReference>
<evidence type="ECO:0000256" key="8">
    <source>
        <dbReference type="SAM" id="SignalP"/>
    </source>
</evidence>
<evidence type="ECO:0000256" key="1">
    <source>
        <dbReference type="ARBA" id="ARBA00022448"/>
    </source>
</evidence>
<accession>A0A7X5Y7V8</accession>
<name>A0A7X5Y7V8_9SPHN</name>
<dbReference type="SUPFAM" id="SSF47175">
    <property type="entry name" value="Cytochromes"/>
    <property type="match status" value="1"/>
</dbReference>
<keyword evidence="3 6" id="KW-0479">Metal-binding</keyword>
<organism evidence="9 10">
    <name type="scientific">Sphingomonas kaistensis</name>
    <dbReference type="NCBI Taxonomy" id="298708"/>
    <lineage>
        <taxon>Bacteria</taxon>
        <taxon>Pseudomonadati</taxon>
        <taxon>Pseudomonadota</taxon>
        <taxon>Alphaproteobacteria</taxon>
        <taxon>Sphingomonadales</taxon>
        <taxon>Sphingomonadaceae</taxon>
        <taxon>Sphingomonas</taxon>
    </lineage>
</organism>
<dbReference type="RefSeq" id="WP_168070173.1">
    <property type="nucleotide sequence ID" value="NZ_JAATJC010000001.1"/>
</dbReference>
<dbReference type="InterPro" id="IPR012127">
    <property type="entry name" value="Cyt_c_prime"/>
</dbReference>
<feature type="binding site" description="covalent" evidence="7">
    <location>
        <position position="140"/>
    </location>
    <ligand>
        <name>heme c</name>
        <dbReference type="ChEBI" id="CHEBI:61717"/>
    </ligand>
</feature>
<comment type="caution">
    <text evidence="9">The sequence shown here is derived from an EMBL/GenBank/DDBJ whole genome shotgun (WGS) entry which is preliminary data.</text>
</comment>